<dbReference type="Pfam" id="PF00210">
    <property type="entry name" value="Ferritin"/>
    <property type="match status" value="1"/>
</dbReference>
<proteinExistence type="inferred from homology"/>
<dbReference type="Gene3D" id="1.20.1260.10">
    <property type="match status" value="1"/>
</dbReference>
<dbReference type="GO" id="GO:0005737">
    <property type="term" value="C:cytoplasm"/>
    <property type="evidence" value="ECO:0007669"/>
    <property type="project" value="TreeGrafter"/>
</dbReference>
<evidence type="ECO:0000256" key="2">
    <source>
        <dbReference type="ARBA" id="ARBA00022434"/>
    </source>
</evidence>
<sequence length="231" mass="26991">MSRYIVYLYLVQNKKCSWWQTLDNVHLSIPNESTICKSTVNVVTPLHIGIDNLVFPDHASLNTLFNFILLKKIKHEHLYNLVSSHFGNFEKNRGGFEKLYKKLSDNTWEKAIDLVKFIGKRGGHMNFRARKDEKNEKQIDFEMYELGSMARALDMQKGLAEEAHFLHAEVTRRKEHDPEVASYLENNFVHEHSEIIRKLSGHTNDLKQLIANQPDPSLSLYLFDEYLQKSL</sequence>
<keyword evidence="8" id="KW-1185">Reference proteome</keyword>
<dbReference type="Proteomes" id="UP000475862">
    <property type="component" value="Unassembled WGS sequence"/>
</dbReference>
<dbReference type="PANTHER" id="PTHR11431">
    <property type="entry name" value="FERRITIN"/>
    <property type="match status" value="1"/>
</dbReference>
<dbReference type="CDD" id="cd01056">
    <property type="entry name" value="Euk_Ferritin"/>
    <property type="match status" value="1"/>
</dbReference>
<reference evidence="7 8" key="1">
    <citation type="submission" date="2019-08" db="EMBL/GenBank/DDBJ databases">
        <title>The genome of the soybean aphid Biotype 1, its phylome, world population structure and adaptation to the North American continent.</title>
        <authorList>
            <person name="Giordano R."/>
            <person name="Donthu R.K."/>
            <person name="Hernandez A.G."/>
            <person name="Wright C.L."/>
            <person name="Zimin A.V."/>
        </authorList>
    </citation>
    <scope>NUCLEOTIDE SEQUENCE [LARGE SCALE GENOMIC DNA]</scope>
    <source>
        <tissue evidence="7">Whole aphids</tissue>
    </source>
</reference>
<evidence type="ECO:0000313" key="7">
    <source>
        <dbReference type="EMBL" id="KAE9524183.1"/>
    </source>
</evidence>
<gene>
    <name evidence="7" type="ORF">AGLY_015428</name>
</gene>
<dbReference type="InterPro" id="IPR009078">
    <property type="entry name" value="Ferritin-like_SF"/>
</dbReference>
<feature type="domain" description="Ferritin-like diiron" evidence="6">
    <location>
        <begin position="55"/>
        <end position="210"/>
    </location>
</feature>
<comment type="caution">
    <text evidence="7">The sequence shown here is derived from an EMBL/GenBank/DDBJ whole genome shotgun (WGS) entry which is preliminary data.</text>
</comment>
<keyword evidence="2 5" id="KW-0409">Iron storage</keyword>
<dbReference type="InterPro" id="IPR008331">
    <property type="entry name" value="Ferritin_DPS_dom"/>
</dbReference>
<dbReference type="PROSITE" id="PS50905">
    <property type="entry name" value="FERRITIN_LIKE"/>
    <property type="match status" value="1"/>
</dbReference>
<dbReference type="SUPFAM" id="SSF47240">
    <property type="entry name" value="Ferritin-like"/>
    <property type="match status" value="1"/>
</dbReference>
<keyword evidence="4 5" id="KW-0408">Iron</keyword>
<protein>
    <recommendedName>
        <fullName evidence="5">Ferritin</fullName>
    </recommendedName>
</protein>
<comment type="similarity">
    <text evidence="1 5">Belongs to the ferritin family.</text>
</comment>
<evidence type="ECO:0000256" key="5">
    <source>
        <dbReference type="RuleBase" id="RU361145"/>
    </source>
</evidence>
<evidence type="ECO:0000256" key="3">
    <source>
        <dbReference type="ARBA" id="ARBA00022723"/>
    </source>
</evidence>
<organism evidence="7 8">
    <name type="scientific">Aphis glycines</name>
    <name type="common">Soybean aphid</name>
    <dbReference type="NCBI Taxonomy" id="307491"/>
    <lineage>
        <taxon>Eukaryota</taxon>
        <taxon>Metazoa</taxon>
        <taxon>Ecdysozoa</taxon>
        <taxon>Arthropoda</taxon>
        <taxon>Hexapoda</taxon>
        <taxon>Insecta</taxon>
        <taxon>Pterygota</taxon>
        <taxon>Neoptera</taxon>
        <taxon>Paraneoptera</taxon>
        <taxon>Hemiptera</taxon>
        <taxon>Sternorrhyncha</taxon>
        <taxon>Aphidomorpha</taxon>
        <taxon>Aphidoidea</taxon>
        <taxon>Aphididae</taxon>
        <taxon>Aphidini</taxon>
        <taxon>Aphis</taxon>
        <taxon>Aphis</taxon>
    </lineage>
</organism>
<dbReference type="OrthoDB" id="6363126at2759"/>
<dbReference type="GO" id="GO:0006879">
    <property type="term" value="P:intracellular iron ion homeostasis"/>
    <property type="evidence" value="ECO:0007669"/>
    <property type="project" value="UniProtKB-KW"/>
</dbReference>
<dbReference type="GO" id="GO:0008199">
    <property type="term" value="F:ferric iron binding"/>
    <property type="evidence" value="ECO:0007669"/>
    <property type="project" value="InterPro"/>
</dbReference>
<evidence type="ECO:0000259" key="6">
    <source>
        <dbReference type="PROSITE" id="PS50905"/>
    </source>
</evidence>
<dbReference type="AlphaFoldDB" id="A0A6G0T0M6"/>
<dbReference type="InterPro" id="IPR001519">
    <property type="entry name" value="Ferritin"/>
</dbReference>
<dbReference type="EMBL" id="VYZN01000071">
    <property type="protein sequence ID" value="KAE9524183.1"/>
    <property type="molecule type" value="Genomic_DNA"/>
</dbReference>
<evidence type="ECO:0000256" key="1">
    <source>
        <dbReference type="ARBA" id="ARBA00007513"/>
    </source>
</evidence>
<evidence type="ECO:0000256" key="4">
    <source>
        <dbReference type="ARBA" id="ARBA00023004"/>
    </source>
</evidence>
<comment type="function">
    <text evidence="5">Stores iron in a soluble, non-toxic, readily available form. Important for iron homeostasis. Iron is taken up in the ferrous form and deposited as ferric hydroxides after oxidation.</text>
</comment>
<dbReference type="InterPro" id="IPR012347">
    <property type="entry name" value="Ferritin-like"/>
</dbReference>
<keyword evidence="3 5" id="KW-0479">Metal-binding</keyword>
<evidence type="ECO:0000313" key="8">
    <source>
        <dbReference type="Proteomes" id="UP000475862"/>
    </source>
</evidence>
<dbReference type="GO" id="GO:0008198">
    <property type="term" value="F:ferrous iron binding"/>
    <property type="evidence" value="ECO:0007669"/>
    <property type="project" value="TreeGrafter"/>
</dbReference>
<name>A0A6G0T0M6_APHGL</name>
<accession>A0A6G0T0M6</accession>
<dbReference type="PANTHER" id="PTHR11431:SF51">
    <property type="entry name" value="FERRITIN"/>
    <property type="match status" value="1"/>
</dbReference>
<dbReference type="InterPro" id="IPR009040">
    <property type="entry name" value="Ferritin-like_diiron"/>
</dbReference>
<dbReference type="GO" id="GO:0006826">
    <property type="term" value="P:iron ion transport"/>
    <property type="evidence" value="ECO:0007669"/>
    <property type="project" value="InterPro"/>
</dbReference>